<name>A0A382J0X6_9ZZZZ</name>
<sequence length="60" mass="6944">VIRIEPYYQSLELGYIPERAGKTFFLAKWLEKAVKTLGLGQIPLTYYIRQTLLIAPKALF</sequence>
<accession>A0A382J0X6</accession>
<protein>
    <submittedName>
        <fullName evidence="1">Uncharacterized protein</fullName>
    </submittedName>
</protein>
<reference evidence="1" key="1">
    <citation type="submission" date="2018-05" db="EMBL/GenBank/DDBJ databases">
        <authorList>
            <person name="Lanie J.A."/>
            <person name="Ng W.-L."/>
            <person name="Kazmierczak K.M."/>
            <person name="Andrzejewski T.M."/>
            <person name="Davidsen T.M."/>
            <person name="Wayne K.J."/>
            <person name="Tettelin H."/>
            <person name="Glass J.I."/>
            <person name="Rusch D."/>
            <person name="Podicherti R."/>
            <person name="Tsui H.-C.T."/>
            <person name="Winkler M.E."/>
        </authorList>
    </citation>
    <scope>NUCLEOTIDE SEQUENCE</scope>
</reference>
<evidence type="ECO:0000313" key="1">
    <source>
        <dbReference type="EMBL" id="SVC05458.1"/>
    </source>
</evidence>
<organism evidence="1">
    <name type="scientific">marine metagenome</name>
    <dbReference type="NCBI Taxonomy" id="408172"/>
    <lineage>
        <taxon>unclassified sequences</taxon>
        <taxon>metagenomes</taxon>
        <taxon>ecological metagenomes</taxon>
    </lineage>
</organism>
<proteinExistence type="predicted"/>
<dbReference type="AlphaFoldDB" id="A0A382J0X6"/>
<dbReference type="EMBL" id="UINC01070934">
    <property type="protein sequence ID" value="SVC05458.1"/>
    <property type="molecule type" value="Genomic_DNA"/>
</dbReference>
<gene>
    <name evidence="1" type="ORF">METZ01_LOCUS258312</name>
</gene>
<feature type="non-terminal residue" evidence="1">
    <location>
        <position position="1"/>
    </location>
</feature>